<keyword evidence="2" id="KW-1185">Reference proteome</keyword>
<name>A0AAQ3UFZ6_PASNO</name>
<organism evidence="1 2">
    <name type="scientific">Paspalum notatum var. saurae</name>
    <dbReference type="NCBI Taxonomy" id="547442"/>
    <lineage>
        <taxon>Eukaryota</taxon>
        <taxon>Viridiplantae</taxon>
        <taxon>Streptophyta</taxon>
        <taxon>Embryophyta</taxon>
        <taxon>Tracheophyta</taxon>
        <taxon>Spermatophyta</taxon>
        <taxon>Magnoliopsida</taxon>
        <taxon>Liliopsida</taxon>
        <taxon>Poales</taxon>
        <taxon>Poaceae</taxon>
        <taxon>PACMAD clade</taxon>
        <taxon>Panicoideae</taxon>
        <taxon>Andropogonodae</taxon>
        <taxon>Paspaleae</taxon>
        <taxon>Paspalinae</taxon>
        <taxon>Paspalum</taxon>
    </lineage>
</organism>
<sequence>RRVPWSYYHGGLGLPLDQLCTAQNSLWRKRREATVASCYGGRRWPLSMVRMRRCIASGGEGAEERDAGGAPTVSAISGCLLICLVGKLQGHEPVNAMFATMKELDTANCWLNPLDDCTILLWLWQGINMELRSAFSTSSEASLFSKHITYSMMIVSQGSAILPSLVNPNSSATSSGALRRLLCQD</sequence>
<dbReference type="AlphaFoldDB" id="A0AAQ3UFZ6"/>
<proteinExistence type="predicted"/>
<gene>
    <name evidence="1" type="ORF">U9M48_037880</name>
</gene>
<accession>A0AAQ3UFZ6</accession>
<feature type="non-terminal residue" evidence="1">
    <location>
        <position position="185"/>
    </location>
</feature>
<dbReference type="EMBL" id="CP144753">
    <property type="protein sequence ID" value="WVZ91754.1"/>
    <property type="molecule type" value="Genomic_DNA"/>
</dbReference>
<evidence type="ECO:0000313" key="1">
    <source>
        <dbReference type="EMBL" id="WVZ91754.1"/>
    </source>
</evidence>
<protein>
    <submittedName>
        <fullName evidence="1">Uncharacterized protein</fullName>
    </submittedName>
</protein>
<reference evidence="1 2" key="1">
    <citation type="submission" date="2024-02" db="EMBL/GenBank/DDBJ databases">
        <title>High-quality chromosome-scale genome assembly of Pensacola bahiagrass (Paspalum notatum Flugge var. saurae).</title>
        <authorList>
            <person name="Vega J.M."/>
            <person name="Podio M."/>
            <person name="Orjuela J."/>
            <person name="Siena L.A."/>
            <person name="Pessino S.C."/>
            <person name="Combes M.C."/>
            <person name="Mariac C."/>
            <person name="Albertini E."/>
            <person name="Pupilli F."/>
            <person name="Ortiz J.P.A."/>
            <person name="Leblanc O."/>
        </authorList>
    </citation>
    <scope>NUCLEOTIDE SEQUENCE [LARGE SCALE GENOMIC DNA]</scope>
    <source>
        <strain evidence="1">R1</strain>
        <tissue evidence="1">Leaf</tissue>
    </source>
</reference>
<dbReference type="Proteomes" id="UP001341281">
    <property type="component" value="Chromosome 09"/>
</dbReference>
<evidence type="ECO:0000313" key="2">
    <source>
        <dbReference type="Proteomes" id="UP001341281"/>
    </source>
</evidence>